<dbReference type="AlphaFoldDB" id="A0A1H8KVH5"/>
<dbReference type="OrthoDB" id="7877384at2"/>
<name>A0A1H8KVH5_9RHOB</name>
<proteinExistence type="predicted"/>
<dbReference type="EMBL" id="FOCM01000008">
    <property type="protein sequence ID" value="SEN96811.1"/>
    <property type="molecule type" value="Genomic_DNA"/>
</dbReference>
<organism evidence="1 2">
    <name type="scientific">Palleronia pelagia</name>
    <dbReference type="NCBI Taxonomy" id="387096"/>
    <lineage>
        <taxon>Bacteria</taxon>
        <taxon>Pseudomonadati</taxon>
        <taxon>Pseudomonadota</taxon>
        <taxon>Alphaproteobacteria</taxon>
        <taxon>Rhodobacterales</taxon>
        <taxon>Roseobacteraceae</taxon>
        <taxon>Palleronia</taxon>
    </lineage>
</organism>
<dbReference type="Proteomes" id="UP000199372">
    <property type="component" value="Unassembled WGS sequence"/>
</dbReference>
<keyword evidence="2" id="KW-1185">Reference proteome</keyword>
<accession>A0A1H8KVH5</accession>
<reference evidence="2" key="1">
    <citation type="submission" date="2016-10" db="EMBL/GenBank/DDBJ databases">
        <authorList>
            <person name="Varghese N."/>
            <person name="Submissions S."/>
        </authorList>
    </citation>
    <scope>NUCLEOTIDE SEQUENCE [LARGE SCALE GENOMIC DNA]</scope>
    <source>
        <strain evidence="2">DSM 26893</strain>
    </source>
</reference>
<evidence type="ECO:0000313" key="2">
    <source>
        <dbReference type="Proteomes" id="UP000199372"/>
    </source>
</evidence>
<sequence length="235" mass="24141">MYLVDLPIDIVTNNARVRAFRPAPSTESTAEKAASALSGTVYHGVNKVEADLAPGPGNTVTAHFSFRIPSIDAASFADLRNEVRGASIPDVSDRRLASAAGLTPPPPGAARMAAYAAQLLSAAVLGPPSVRDGPRNFGPADLQDTAVRALMTWIRTLDVTILDFSGELTASGMSPSTRKTGAYIPVTSIAFADGLTIPFAGYSDNVTLDTGDGGTLSLALPAGMWTKVAAGAPSG</sequence>
<evidence type="ECO:0000313" key="1">
    <source>
        <dbReference type="EMBL" id="SEN96811.1"/>
    </source>
</evidence>
<protein>
    <submittedName>
        <fullName evidence="1">Uncharacterized protein</fullName>
    </submittedName>
</protein>
<dbReference type="RefSeq" id="WP_091846426.1">
    <property type="nucleotide sequence ID" value="NZ_FOCM01000008.1"/>
</dbReference>
<gene>
    <name evidence="1" type="ORF">SAMN04488011_108165</name>
</gene>